<accession>A0A2A3EU88</accession>
<evidence type="ECO:0000313" key="3">
    <source>
        <dbReference type="Proteomes" id="UP000242457"/>
    </source>
</evidence>
<evidence type="ECO:0000256" key="1">
    <source>
        <dbReference type="SAM" id="MobiDB-lite"/>
    </source>
</evidence>
<protein>
    <submittedName>
        <fullName evidence="2">Uncharacterized protein</fullName>
    </submittedName>
</protein>
<feature type="region of interest" description="Disordered" evidence="1">
    <location>
        <begin position="31"/>
        <end position="50"/>
    </location>
</feature>
<dbReference type="OrthoDB" id="10656382at2759"/>
<sequence>MVCALRPCTRWVERTVGVGVLSAPAGFQTSNPRLGFQRGTRNAQDPPKSTGMITEYQIKYHEQSNDQILSVCLNRLADLESMKRHRGERQFVSANMASSHLSEFPWTQSLSFHLQGAARARQTFASDPRSGSGAASGCGWQICKPEWDLSAPDVTTPPIPSESSTSRLYVPPTMRKWNVGDGYLAEKPHRGQLNRQVPDCVSGQELARYWMVAIPRAGLTTSIYVQDTARVSRVFRVVSRCCVPLAR</sequence>
<proteinExistence type="predicted"/>
<dbReference type="AlphaFoldDB" id="A0A2A3EU88"/>
<dbReference type="EMBL" id="KZ288189">
    <property type="protein sequence ID" value="PBC34621.1"/>
    <property type="molecule type" value="Genomic_DNA"/>
</dbReference>
<dbReference type="Proteomes" id="UP000242457">
    <property type="component" value="Unassembled WGS sequence"/>
</dbReference>
<evidence type="ECO:0000313" key="2">
    <source>
        <dbReference type="EMBL" id="PBC34621.1"/>
    </source>
</evidence>
<gene>
    <name evidence="2" type="ORF">APICC_05848</name>
</gene>
<organism evidence="2 3">
    <name type="scientific">Apis cerana cerana</name>
    <name type="common">Oriental honeybee</name>
    <dbReference type="NCBI Taxonomy" id="94128"/>
    <lineage>
        <taxon>Eukaryota</taxon>
        <taxon>Metazoa</taxon>
        <taxon>Ecdysozoa</taxon>
        <taxon>Arthropoda</taxon>
        <taxon>Hexapoda</taxon>
        <taxon>Insecta</taxon>
        <taxon>Pterygota</taxon>
        <taxon>Neoptera</taxon>
        <taxon>Endopterygota</taxon>
        <taxon>Hymenoptera</taxon>
        <taxon>Apocrita</taxon>
        <taxon>Aculeata</taxon>
        <taxon>Apoidea</taxon>
        <taxon>Anthophila</taxon>
        <taxon>Apidae</taxon>
        <taxon>Apis</taxon>
    </lineage>
</organism>
<reference evidence="2 3" key="1">
    <citation type="submission" date="2014-07" db="EMBL/GenBank/DDBJ databases">
        <title>Genomic and transcriptomic analysis on Apis cerana provide comprehensive insights into honey bee biology.</title>
        <authorList>
            <person name="Diao Q."/>
            <person name="Sun L."/>
            <person name="Zheng H."/>
            <person name="Zheng H."/>
            <person name="Xu S."/>
            <person name="Wang S."/>
            <person name="Zeng Z."/>
            <person name="Hu F."/>
            <person name="Su S."/>
            <person name="Wu J."/>
        </authorList>
    </citation>
    <scope>NUCLEOTIDE SEQUENCE [LARGE SCALE GENOMIC DNA]</scope>
    <source>
        <tissue evidence="2">Pupae without intestine</tissue>
    </source>
</reference>
<keyword evidence="3" id="KW-1185">Reference proteome</keyword>
<name>A0A2A3EU88_APICC</name>